<dbReference type="PANTHER" id="PTHR37937">
    <property type="entry name" value="CONJUGATIVE TRANSFER: DNA TRANSPORT"/>
    <property type="match status" value="1"/>
</dbReference>
<evidence type="ECO:0000256" key="6">
    <source>
        <dbReference type="ARBA" id="ARBA00023136"/>
    </source>
</evidence>
<evidence type="ECO:0000256" key="1">
    <source>
        <dbReference type="ARBA" id="ARBA00004651"/>
    </source>
</evidence>
<evidence type="ECO:0000256" key="5">
    <source>
        <dbReference type="ARBA" id="ARBA00022989"/>
    </source>
</evidence>
<dbReference type="SUPFAM" id="SSF52540">
    <property type="entry name" value="P-loop containing nucleoside triphosphate hydrolases"/>
    <property type="match status" value="1"/>
</dbReference>
<organism evidence="7 8">
    <name type="scientific">Empedobacter brevis NBRC 14943 = ATCC 43319</name>
    <dbReference type="NCBI Taxonomy" id="1218108"/>
    <lineage>
        <taxon>Bacteria</taxon>
        <taxon>Pseudomonadati</taxon>
        <taxon>Bacteroidota</taxon>
        <taxon>Flavobacteriia</taxon>
        <taxon>Flavobacteriales</taxon>
        <taxon>Weeksellaceae</taxon>
        <taxon>Empedobacter</taxon>
    </lineage>
</organism>
<dbReference type="InterPro" id="IPR027417">
    <property type="entry name" value="P-loop_NTPase"/>
</dbReference>
<dbReference type="STRING" id="1218108.GCA_000382425_03543"/>
<dbReference type="Gene3D" id="3.40.50.300">
    <property type="entry name" value="P-loop containing nucleotide triphosphate hydrolases"/>
    <property type="match status" value="2"/>
</dbReference>
<name>A0A511NKR3_9FLAO</name>
<keyword evidence="5" id="KW-1133">Transmembrane helix</keyword>
<evidence type="ECO:0000256" key="4">
    <source>
        <dbReference type="ARBA" id="ARBA00022692"/>
    </source>
</evidence>
<dbReference type="NCBIfam" id="NF041326">
    <property type="entry name" value="Bacteroid_MobC"/>
    <property type="match status" value="1"/>
</dbReference>
<dbReference type="InterPro" id="IPR003688">
    <property type="entry name" value="TraG/VirD4"/>
</dbReference>
<comment type="similarity">
    <text evidence="2">Belongs to the VirD4/TraG family.</text>
</comment>
<keyword evidence="4" id="KW-0812">Transmembrane</keyword>
<dbReference type="InterPro" id="IPR051539">
    <property type="entry name" value="T4SS-coupling_protein"/>
</dbReference>
<dbReference type="Proteomes" id="UP000321245">
    <property type="component" value="Unassembled WGS sequence"/>
</dbReference>
<dbReference type="CDD" id="cd01127">
    <property type="entry name" value="TrwB_TraG_TraD_VirD4"/>
    <property type="match status" value="1"/>
</dbReference>
<comment type="subcellular location">
    <subcellularLocation>
        <location evidence="1">Cell membrane</location>
        <topology evidence="1">Multi-pass membrane protein</topology>
    </subcellularLocation>
</comment>
<proteinExistence type="inferred from homology"/>
<evidence type="ECO:0000256" key="2">
    <source>
        <dbReference type="ARBA" id="ARBA00008806"/>
    </source>
</evidence>
<dbReference type="EMBL" id="BJXC01000029">
    <property type="protein sequence ID" value="GEM53373.1"/>
    <property type="molecule type" value="Genomic_DNA"/>
</dbReference>
<protein>
    <submittedName>
        <fullName evidence="7">Conjugal transfer protein TraG</fullName>
    </submittedName>
</protein>
<evidence type="ECO:0000256" key="3">
    <source>
        <dbReference type="ARBA" id="ARBA00022475"/>
    </source>
</evidence>
<comment type="caution">
    <text evidence="7">The sequence shown here is derived from an EMBL/GenBank/DDBJ whole genome shotgun (WGS) entry which is preliminary data.</text>
</comment>
<dbReference type="AlphaFoldDB" id="A0A511NKR3"/>
<reference evidence="7 8" key="1">
    <citation type="submission" date="2019-07" db="EMBL/GenBank/DDBJ databases">
        <title>Whole genome shotgun sequence of Empedobacter brevis NBRC 14943.</title>
        <authorList>
            <person name="Hosoyama A."/>
            <person name="Uohara A."/>
            <person name="Ohji S."/>
            <person name="Ichikawa N."/>
        </authorList>
    </citation>
    <scope>NUCLEOTIDE SEQUENCE [LARGE SCALE GENOMIC DNA]</scope>
    <source>
        <strain evidence="7 8">NBRC 14943</strain>
    </source>
</reference>
<keyword evidence="3" id="KW-1003">Cell membrane</keyword>
<dbReference type="Pfam" id="PF02534">
    <property type="entry name" value="T4SS-DNA_transf"/>
    <property type="match status" value="1"/>
</dbReference>
<gene>
    <name evidence="7" type="ORF">EB1_31630</name>
</gene>
<evidence type="ECO:0000313" key="8">
    <source>
        <dbReference type="Proteomes" id="UP000321245"/>
    </source>
</evidence>
<dbReference type="GO" id="GO:0005886">
    <property type="term" value="C:plasma membrane"/>
    <property type="evidence" value="ECO:0007669"/>
    <property type="project" value="UniProtKB-SubCell"/>
</dbReference>
<accession>A0A511NKR3</accession>
<keyword evidence="6" id="KW-0472">Membrane</keyword>
<dbReference type="PANTHER" id="PTHR37937:SF1">
    <property type="entry name" value="CONJUGATIVE TRANSFER: DNA TRANSPORT"/>
    <property type="match status" value="1"/>
</dbReference>
<sequence>MAGVWMSRLLRTNLMDDVFNNENESFQQETTLMENEYSVNLPTKFYYKGKWNNGWINIVNPFRASIVLGTPGSGKSYAIVNNYIKQQIEKGFSMYIYDFKFDDLSTIAYNHLLKHRDKYKVQPKFYVINFDDPRKSHRCNPLNPDFMTDISDAYEAAYTIMLNLNRSWIQKQGDFFVESPIILLAAIIWYLKIYEDGKYCTFPHAIELLNKKYSDVFTILTSYPDLENYLSPFMDAWQGGAQDQLQGQIASAKIPLSRMISPQLYWVMTGDDFSLDINNPQEPKILCVGNNPDRQNIYSAALGLYNSRIVKLINKKGQLKSSVIIDELPTIYFRGLDNLIATARSNKVAVCLGFQDFSQLTRDYGDKESKVIQNTVGNIFSGQVVGETAKSLSERFGKVLQKRQSMTINRNDKSTSISTQLDSLIPASKISTLTQGMFVGSVSDNFDERIEQKIFHAEIVVDNEKVAAETKVYQKIPEILSFVDEHGEDKMKQEIESNYRQIKIDIVNIIESEMERIKNDPNLLHLLSR</sequence>
<keyword evidence="8" id="KW-1185">Reference proteome</keyword>
<evidence type="ECO:0000313" key="7">
    <source>
        <dbReference type="EMBL" id="GEM53373.1"/>
    </source>
</evidence>